<dbReference type="InterPro" id="IPR010073">
    <property type="entry name" value="PurL_large"/>
</dbReference>
<evidence type="ECO:0000256" key="3">
    <source>
        <dbReference type="ARBA" id="ARBA00022490"/>
    </source>
</evidence>
<dbReference type="Gene3D" id="3.30.1330.10">
    <property type="entry name" value="PurM-like, N-terminal domain"/>
    <property type="match status" value="2"/>
</dbReference>
<feature type="domain" description="FGAR-AT PurM N-terminal-like" evidence="16">
    <location>
        <begin position="677"/>
        <end position="836"/>
    </location>
</feature>
<comment type="similarity">
    <text evidence="2 12">In the N-terminal section; belongs to the FGAMS family.</text>
</comment>
<dbReference type="EMBL" id="AP018150">
    <property type="protein sequence ID" value="BBE09412.1"/>
    <property type="molecule type" value="Genomic_DNA"/>
</dbReference>
<feature type="binding site" evidence="12">
    <location>
        <position position="707"/>
    </location>
    <ligand>
        <name>ATP</name>
        <dbReference type="ChEBI" id="CHEBI:30616"/>
    </ligand>
</feature>
<dbReference type="InterPro" id="IPR036676">
    <property type="entry name" value="PurM-like_C_sf"/>
</dbReference>
<evidence type="ECO:0000256" key="2">
    <source>
        <dbReference type="ARBA" id="ARBA00008608"/>
    </source>
</evidence>
<dbReference type="GO" id="GO:0006189">
    <property type="term" value="P:'de novo' IMP biosynthetic process"/>
    <property type="evidence" value="ECO:0007669"/>
    <property type="project" value="UniProtKB-UniRule"/>
</dbReference>
<protein>
    <recommendedName>
        <fullName evidence="12">Phosphoribosylformylglycinamidine synthase</fullName>
        <shortName evidence="12">FGAM synthase</shortName>
        <shortName evidence="12">FGAMS</shortName>
        <ecNumber evidence="12">6.3.5.3</ecNumber>
    </recommendedName>
    <alternativeName>
        <fullName evidence="12">Formylglycinamide ribonucleotide amidotransferase</fullName>
        <shortName evidence="12">FGAR amidotransferase</shortName>
        <shortName evidence="12">FGAR-AT</shortName>
    </alternativeName>
</protein>
<comment type="subcellular location">
    <subcellularLocation>
        <location evidence="12">Cytoplasm</location>
    </subcellularLocation>
</comment>
<feature type="binding site" evidence="12">
    <location>
        <position position="916"/>
    </location>
    <ligand>
        <name>Mg(2+)</name>
        <dbReference type="ChEBI" id="CHEBI:18420"/>
    </ligand>
</feature>
<dbReference type="SUPFAM" id="SSF82697">
    <property type="entry name" value="PurS-like"/>
    <property type="match status" value="1"/>
</dbReference>
<dbReference type="InterPro" id="IPR055181">
    <property type="entry name" value="FGAR-AT_PurM_N-like"/>
</dbReference>
<keyword evidence="7 12" id="KW-0658">Purine biosynthesis</keyword>
<dbReference type="KEGG" id="mcys:MCB1EB_1251"/>
<dbReference type="UniPathway" id="UPA00074">
    <property type="reaction ID" value="UER00128"/>
</dbReference>
<dbReference type="Pfam" id="PF02769">
    <property type="entry name" value="AIRS_C"/>
    <property type="match status" value="2"/>
</dbReference>
<feature type="domain" description="PurM-like C-terminal" evidence="13">
    <location>
        <begin position="458"/>
        <end position="615"/>
    </location>
</feature>
<dbReference type="Proteomes" id="UP000282597">
    <property type="component" value="Chromosome"/>
</dbReference>
<dbReference type="GO" id="GO:0005737">
    <property type="term" value="C:cytoplasm"/>
    <property type="evidence" value="ECO:0007669"/>
    <property type="project" value="UniProtKB-SubCell"/>
</dbReference>
<dbReference type="InterPro" id="IPR041609">
    <property type="entry name" value="PurL_linker"/>
</dbReference>
<keyword evidence="4 12" id="KW-0436">Ligase</keyword>
<accession>A0A2Z6EVH4</accession>
<feature type="binding site" evidence="12">
    <location>
        <begin position="319"/>
        <end position="330"/>
    </location>
    <ligand>
        <name>ATP</name>
        <dbReference type="ChEBI" id="CHEBI:30616"/>
    </ligand>
</feature>
<keyword evidence="9 12" id="KW-0460">Magnesium</keyword>
<keyword evidence="5 12" id="KW-0479">Metal-binding</keyword>
<evidence type="ECO:0000313" key="18">
    <source>
        <dbReference type="Proteomes" id="UP000282597"/>
    </source>
</evidence>
<evidence type="ECO:0000256" key="8">
    <source>
        <dbReference type="ARBA" id="ARBA00022840"/>
    </source>
</evidence>
<feature type="domain" description="PurM-like C-terminal" evidence="13">
    <location>
        <begin position="868"/>
        <end position="1013"/>
    </location>
</feature>
<keyword evidence="18" id="KW-1185">Reference proteome</keyword>
<evidence type="ECO:0000256" key="11">
    <source>
        <dbReference type="ARBA" id="ARBA00052585"/>
    </source>
</evidence>
<evidence type="ECO:0000256" key="12">
    <source>
        <dbReference type="HAMAP-Rule" id="MF_00419"/>
    </source>
</evidence>
<sequence length="1350" mass="145902">MTHFSYFPGALALSNFRCAQLLQMLQTIDSNIVDLHARYLHLVHSTAPLSAGESERIEALLHYGELGSDKGPKKGETFLVIPRFGTISPWASKATEIAHHCGLQTVRRIERAIEYTVIFKTGSVWFGSNKAVTEESRAAIAEVLHDRMTQTVLASRAEAQRLFDELPAQPLQSVELSLGRRALEAANLTLGLALAEDEIDYLMAAFKQLGRNPTDVELMMFAQANSEHCRHKIFNARWTIDGEQQDHSLFEMIKNTHALHPQRTIVAYSDNAAVMQGAQAQRWFAQGADHQYQSSEGLMHTLMKVETHNHPTAISPFQGAATGAGGEIRDEGATGRGAKPKAGLAGFSVSHLHLPGAVANWENACDVTQPVHTRPGAAAPTPYGRPVQIASPLQIMIDGPLGAAAFNNEFGRPNLGGYFRVYEQNVGQVMRGYHKPIMIAGGMGSIADELTHKIDFPAGTLLVQIGGPGMRIGMGGGAASSMATGTNTAELDFDSVQRGNPEMQRRAQEVINACWQLGAENPILSIHDVGAGGLSNALPELVAGANQGACFALNAIPLEESGLSPREIWSNEAQERYVLALAPTELKAFEAICLRERCPFAVVGSATDQQHLQLIDTQPLTQTAAPIDLPMDILFGKAPQMKRQVKRTQPDLAPLELTGLELAEIALAVLKHPSVASKSFLITIGDRTVGGLSVRDQMVGPWQVPVADCAITALDYAGYQGEAMTMAERAPLAVINAPASGRMALGEAITNLAAAPIADLTEVKLSANWMAACGSPGEDAALYDTVRAIGLELCPALGISIPVGKDSLSMRTQWQDDGAHKEVTSPVSLIISAFAPVTDIRNHLTPQLRTAEEGETLLIAIDLGRAQHRLGGSILAQVTQQVGDTAPDLDDPQALQSFFAAIQLLNAQRKLLAYHDRSDGGFFTTVCEMAFAGHLGVSLNIDMLTLEAGHESDYGDAKDWARQIVGRREELTLRALFTEELGAVIQVGAAERDAVFAVLREHGLAACSHVIGKPNQADTIEIWRDTKKIFSASRVELQRAWSEPSWRIARLRDNPECADSEYETLLSADDPGLSAQLNFNPAEDIAAPFIATGVRPRVAILREQGVNSHLEMAYAFDRAGFAAYDVHMSDLLAGRASLADFTGLVACGGFSYGDVLGAGEGWAKTIQFNTLLAAMFAEFFTRGDTFALGVCNGCQMLSALAPMIPGAQAWPKFTRNKSEQFEARLSLVEVQASPSLFFDGMAGSRLPVAVAHGEGYADFSQQGSLAEVNPHLTALRYIDHAGTATERYPFNPNGSPAGITGVTTPDGRFSVLMPHPERVFRTVQMSWHPEQWGEDSPWLRIFRNARRWLG</sequence>
<dbReference type="SUPFAM" id="SSF109736">
    <property type="entry name" value="FGAM synthase PurL, linker domain"/>
    <property type="match status" value="1"/>
</dbReference>
<evidence type="ECO:0000256" key="5">
    <source>
        <dbReference type="ARBA" id="ARBA00022723"/>
    </source>
</evidence>
<dbReference type="PANTHER" id="PTHR10099">
    <property type="entry name" value="PHOSPHORIBOSYLFORMYLGLYCINAMIDINE SYNTHASE"/>
    <property type="match status" value="1"/>
</dbReference>
<feature type="active site" description="Nucleophile" evidence="12">
    <location>
        <position position="1191"/>
    </location>
</feature>
<comment type="caution">
    <text evidence="12">Lacks conserved residue(s) required for the propagation of feature annotation.</text>
</comment>
<proteinExistence type="inferred from homology"/>
<dbReference type="InterPro" id="IPR010918">
    <property type="entry name" value="PurM-like_C_dom"/>
</dbReference>
<dbReference type="PROSITE" id="PS51273">
    <property type="entry name" value="GATASE_TYPE_1"/>
    <property type="match status" value="1"/>
</dbReference>
<keyword evidence="8 12" id="KW-0067">ATP-binding</keyword>
<feature type="active site" evidence="12">
    <location>
        <position position="1317"/>
    </location>
</feature>
<dbReference type="EC" id="6.3.5.3" evidence="12"/>
<dbReference type="SUPFAM" id="SSF55326">
    <property type="entry name" value="PurM N-terminal domain-like"/>
    <property type="match status" value="2"/>
</dbReference>
<evidence type="ECO:0000313" key="17">
    <source>
        <dbReference type="EMBL" id="BBE09412.1"/>
    </source>
</evidence>
<evidence type="ECO:0000256" key="6">
    <source>
        <dbReference type="ARBA" id="ARBA00022741"/>
    </source>
</evidence>
<keyword evidence="10 12" id="KW-0315">Glutamine amidotransferase</keyword>
<gene>
    <name evidence="12" type="primary">purL</name>
    <name evidence="17" type="ORF">MCB1EB_1251</name>
</gene>
<evidence type="ECO:0000256" key="10">
    <source>
        <dbReference type="ARBA" id="ARBA00022962"/>
    </source>
</evidence>
<feature type="binding site" evidence="12">
    <location>
        <position position="918"/>
    </location>
    <ligand>
        <name>ATP</name>
        <dbReference type="ChEBI" id="CHEBI:30616"/>
    </ligand>
</feature>
<dbReference type="SUPFAM" id="SSF56042">
    <property type="entry name" value="PurM C-terminal domain-like"/>
    <property type="match status" value="2"/>
</dbReference>
<dbReference type="GO" id="GO:0046872">
    <property type="term" value="F:metal ion binding"/>
    <property type="evidence" value="ECO:0007669"/>
    <property type="project" value="UniProtKB-KW"/>
</dbReference>
<dbReference type="SUPFAM" id="SSF52317">
    <property type="entry name" value="Class I glutamine amidotransferase-like"/>
    <property type="match status" value="1"/>
</dbReference>
<comment type="function">
    <text evidence="12">Phosphoribosylformylglycinamidine synthase involved in the purines biosynthetic pathway. Catalyzes the ATP-dependent conversion of formylglycinamide ribonucleotide (FGAR) and glutamine to yield formylglycinamidine ribonucleotide (FGAM) and glutamate.</text>
</comment>
<evidence type="ECO:0000259" key="14">
    <source>
        <dbReference type="Pfam" id="PF18072"/>
    </source>
</evidence>
<organism evidence="17 18">
    <name type="scientific">Mycoavidus cysteinexigens</name>
    <dbReference type="NCBI Taxonomy" id="1553431"/>
    <lineage>
        <taxon>Bacteria</taxon>
        <taxon>Pseudomonadati</taxon>
        <taxon>Pseudomonadota</taxon>
        <taxon>Betaproteobacteria</taxon>
        <taxon>Burkholderiales</taxon>
        <taxon>Burkholderiaceae</taxon>
        <taxon>Mycoavidus</taxon>
    </lineage>
</organism>
<dbReference type="PANTHER" id="PTHR10099:SF1">
    <property type="entry name" value="PHOSPHORIBOSYLFORMYLGLYCINAMIDINE SYNTHASE"/>
    <property type="match status" value="1"/>
</dbReference>
<keyword evidence="3 12" id="KW-0963">Cytoplasm</keyword>
<dbReference type="GO" id="GO:0005524">
    <property type="term" value="F:ATP binding"/>
    <property type="evidence" value="ECO:0007669"/>
    <property type="project" value="UniProtKB-UniRule"/>
</dbReference>
<feature type="active site" evidence="12">
    <location>
        <position position="1315"/>
    </location>
</feature>
<dbReference type="FunFam" id="3.30.1330.10:FF:000005">
    <property type="entry name" value="Phosphoribosylformylglycinamidine synthase"/>
    <property type="match status" value="1"/>
</dbReference>
<dbReference type="SMART" id="SM01211">
    <property type="entry name" value="GATase_5"/>
    <property type="match status" value="1"/>
</dbReference>
<reference evidence="17 18" key="1">
    <citation type="journal article" date="2018" name="Microbes Environ.">
        <title>Comparative Genomic Insights into Endofungal Lifestyles of Two Bacterial Endosymbionts, Mycoavidus cysteinexigens and Burkholderia rhizoxinica.</title>
        <authorList>
            <person name="Sharmin D."/>
            <person name="Guo Y."/>
            <person name="Nishizawa T."/>
            <person name="Ohshima S."/>
            <person name="Sato Y."/>
            <person name="Takashima Y."/>
            <person name="Narisawa K."/>
            <person name="Ohta H."/>
        </authorList>
    </citation>
    <scope>NUCLEOTIDE SEQUENCE [LARGE SCALE GENOMIC DNA]</scope>
    <source>
        <strain evidence="17 18">B1-EB</strain>
    </source>
</reference>
<dbReference type="CDD" id="cd02203">
    <property type="entry name" value="PurL_repeat1"/>
    <property type="match status" value="1"/>
</dbReference>
<comment type="catalytic activity">
    <reaction evidence="11 12">
        <text>N(2)-formyl-N(1)-(5-phospho-beta-D-ribosyl)glycinamide + L-glutamine + ATP + H2O = 2-formamido-N(1)-(5-O-phospho-beta-D-ribosyl)acetamidine + L-glutamate + ADP + phosphate + H(+)</text>
        <dbReference type="Rhea" id="RHEA:17129"/>
        <dbReference type="ChEBI" id="CHEBI:15377"/>
        <dbReference type="ChEBI" id="CHEBI:15378"/>
        <dbReference type="ChEBI" id="CHEBI:29985"/>
        <dbReference type="ChEBI" id="CHEBI:30616"/>
        <dbReference type="ChEBI" id="CHEBI:43474"/>
        <dbReference type="ChEBI" id="CHEBI:58359"/>
        <dbReference type="ChEBI" id="CHEBI:147286"/>
        <dbReference type="ChEBI" id="CHEBI:147287"/>
        <dbReference type="ChEBI" id="CHEBI:456216"/>
        <dbReference type="EC" id="6.3.5.3"/>
    </reaction>
</comment>
<evidence type="ECO:0000256" key="4">
    <source>
        <dbReference type="ARBA" id="ARBA00022598"/>
    </source>
</evidence>
<name>A0A2Z6EVH4_9BURK</name>
<dbReference type="FunFam" id="3.90.650.10:FF:000024">
    <property type="entry name" value="Phosphoribosylformylglycinamidine synthase"/>
    <property type="match status" value="1"/>
</dbReference>
<dbReference type="FunFam" id="3.40.50.880:FF:000008">
    <property type="entry name" value="Phosphoribosylformylglycinamidine synthase"/>
    <property type="match status" value="1"/>
</dbReference>
<dbReference type="InterPro" id="IPR029062">
    <property type="entry name" value="Class_I_gatase-like"/>
</dbReference>
<dbReference type="Pfam" id="PF13507">
    <property type="entry name" value="GATase_5"/>
    <property type="match status" value="1"/>
</dbReference>
<dbReference type="Pfam" id="PF22689">
    <property type="entry name" value="FGAR-AT_PurM_N-like"/>
    <property type="match status" value="1"/>
</dbReference>
<evidence type="ECO:0000256" key="9">
    <source>
        <dbReference type="ARBA" id="ARBA00022842"/>
    </source>
</evidence>
<keyword evidence="6 12" id="KW-0547">Nucleotide-binding</keyword>
<evidence type="ECO:0000259" key="15">
    <source>
        <dbReference type="Pfam" id="PF18076"/>
    </source>
</evidence>
<feature type="binding site" evidence="12">
    <location>
        <position position="708"/>
    </location>
    <ligand>
        <name>Mg(2+)</name>
        <dbReference type="ChEBI" id="CHEBI:18420"/>
    </ligand>
</feature>
<evidence type="ECO:0000259" key="13">
    <source>
        <dbReference type="Pfam" id="PF02769"/>
    </source>
</evidence>
<dbReference type="Gene3D" id="3.40.50.880">
    <property type="match status" value="1"/>
</dbReference>
<feature type="domain" description="Phosphoribosylformylglycinamidine synthase N-terminal" evidence="15">
    <location>
        <begin position="38"/>
        <end position="163"/>
    </location>
</feature>
<dbReference type="InterPro" id="IPR036604">
    <property type="entry name" value="PurS-like_sf"/>
</dbReference>
<dbReference type="CDD" id="cd01740">
    <property type="entry name" value="GATase1_FGAR_AT"/>
    <property type="match status" value="1"/>
</dbReference>
<feature type="binding site" evidence="12">
    <location>
        <position position="747"/>
    </location>
    <ligand>
        <name>Mg(2+)</name>
        <dbReference type="ChEBI" id="CHEBI:18420"/>
    </ligand>
</feature>
<dbReference type="GO" id="GO:0004642">
    <property type="term" value="F:phosphoribosylformylglycinamidine synthase activity"/>
    <property type="evidence" value="ECO:0007669"/>
    <property type="project" value="UniProtKB-UniRule"/>
</dbReference>
<dbReference type="InterPro" id="IPR036921">
    <property type="entry name" value="PurM-like_N_sf"/>
</dbReference>
<dbReference type="Pfam" id="PF18072">
    <property type="entry name" value="FGAR-AT_linker"/>
    <property type="match status" value="1"/>
</dbReference>
<dbReference type="HAMAP" id="MF_00419">
    <property type="entry name" value="PurL_1"/>
    <property type="match status" value="1"/>
</dbReference>
<dbReference type="RefSeq" id="WP_045362020.1">
    <property type="nucleotide sequence ID" value="NZ_AP018150.1"/>
</dbReference>
<comment type="subunit">
    <text evidence="12">Monomer.</text>
</comment>
<feature type="domain" description="Phosphoribosylformylglycinamidine synthase linker" evidence="14">
    <location>
        <begin position="183"/>
        <end position="232"/>
    </location>
</feature>
<evidence type="ECO:0000259" key="16">
    <source>
        <dbReference type="Pfam" id="PF22689"/>
    </source>
</evidence>
<dbReference type="InterPro" id="IPR040707">
    <property type="entry name" value="FGAR-AT_N"/>
</dbReference>
<evidence type="ECO:0000256" key="7">
    <source>
        <dbReference type="ARBA" id="ARBA00022755"/>
    </source>
</evidence>
<evidence type="ECO:0000256" key="1">
    <source>
        <dbReference type="ARBA" id="ARBA00004920"/>
    </source>
</evidence>
<dbReference type="Gene3D" id="3.90.650.10">
    <property type="entry name" value="PurM-like C-terminal domain"/>
    <property type="match status" value="2"/>
</dbReference>
<dbReference type="FunFam" id="1.10.8.750:FF:000002">
    <property type="entry name" value="Phosphoribosylformylglycinamidine synthase"/>
    <property type="match status" value="1"/>
</dbReference>
<dbReference type="NCBIfam" id="NF003672">
    <property type="entry name" value="PRK05297.1"/>
    <property type="match status" value="1"/>
</dbReference>
<comment type="pathway">
    <text evidence="1 12">Purine metabolism; IMP biosynthesis via de novo pathway; 5-amino-1-(5-phospho-D-ribosyl)imidazole from N(2)-formyl-N(1)-(5-phospho-D-ribosyl)glycinamide: step 1/2.</text>
</comment>
<dbReference type="NCBIfam" id="TIGR01735">
    <property type="entry name" value="FGAM_synt"/>
    <property type="match status" value="1"/>
</dbReference>
<feature type="binding site" evidence="12">
    <location>
        <position position="751"/>
    </location>
    <ligand>
        <name>Mg(2+)</name>
        <dbReference type="ChEBI" id="CHEBI:18420"/>
    </ligand>
</feature>
<dbReference type="Pfam" id="PF18076">
    <property type="entry name" value="FGAR-AT_N"/>
    <property type="match status" value="1"/>
</dbReference>
<dbReference type="Gene3D" id="1.10.8.750">
    <property type="entry name" value="Phosphoribosylformylglycinamidine synthase, linker domain"/>
    <property type="match status" value="1"/>
</dbReference>
<dbReference type="CDD" id="cd02204">
    <property type="entry name" value="PurL_repeat2"/>
    <property type="match status" value="1"/>
</dbReference>